<protein>
    <submittedName>
        <fullName evidence="2">Uncharacterized protein</fullName>
    </submittedName>
</protein>
<name>A0A366HS32_9BACT</name>
<keyword evidence="1" id="KW-0812">Transmembrane</keyword>
<dbReference type="RefSeq" id="WP_113957281.1">
    <property type="nucleotide sequence ID" value="NZ_QNRR01000002.1"/>
</dbReference>
<organism evidence="2 3">
    <name type="scientific">Roseimicrobium gellanilyticum</name>
    <dbReference type="NCBI Taxonomy" id="748857"/>
    <lineage>
        <taxon>Bacteria</taxon>
        <taxon>Pseudomonadati</taxon>
        <taxon>Verrucomicrobiota</taxon>
        <taxon>Verrucomicrobiia</taxon>
        <taxon>Verrucomicrobiales</taxon>
        <taxon>Verrucomicrobiaceae</taxon>
        <taxon>Roseimicrobium</taxon>
    </lineage>
</organism>
<gene>
    <name evidence="2" type="ORF">DES53_10285</name>
</gene>
<dbReference type="EMBL" id="QNRR01000002">
    <property type="protein sequence ID" value="RBP45703.1"/>
    <property type="molecule type" value="Genomic_DNA"/>
</dbReference>
<comment type="caution">
    <text evidence="2">The sequence shown here is derived from an EMBL/GenBank/DDBJ whole genome shotgun (WGS) entry which is preliminary data.</text>
</comment>
<proteinExistence type="predicted"/>
<evidence type="ECO:0000256" key="1">
    <source>
        <dbReference type="SAM" id="Phobius"/>
    </source>
</evidence>
<keyword evidence="1" id="KW-1133">Transmembrane helix</keyword>
<evidence type="ECO:0000313" key="3">
    <source>
        <dbReference type="Proteomes" id="UP000253426"/>
    </source>
</evidence>
<sequence length="135" mass="14840">MNEGSKTRKKSRWLVVAAIVISIVTLLGIFGYRIYRVAALQGALAKRWQVAFAGGEPPSPGPAWANKAVASLIQYRGGTNVENIVWRERLLALSRSETDAIFITTSDSFHKDFSRHCNASPSSARLLFATSYRGP</sequence>
<accession>A0A366HS32</accession>
<keyword evidence="1" id="KW-0472">Membrane</keyword>
<feature type="transmembrane region" description="Helical" evidence="1">
    <location>
        <begin position="12"/>
        <end position="35"/>
    </location>
</feature>
<reference evidence="2 3" key="1">
    <citation type="submission" date="2018-06" db="EMBL/GenBank/DDBJ databases">
        <title>Genomic Encyclopedia of Type Strains, Phase IV (KMG-IV): sequencing the most valuable type-strain genomes for metagenomic binning, comparative biology and taxonomic classification.</title>
        <authorList>
            <person name="Goeker M."/>
        </authorList>
    </citation>
    <scope>NUCLEOTIDE SEQUENCE [LARGE SCALE GENOMIC DNA]</scope>
    <source>
        <strain evidence="2 3">DSM 25532</strain>
    </source>
</reference>
<keyword evidence="3" id="KW-1185">Reference proteome</keyword>
<dbReference type="AlphaFoldDB" id="A0A366HS32"/>
<evidence type="ECO:0000313" key="2">
    <source>
        <dbReference type="EMBL" id="RBP45703.1"/>
    </source>
</evidence>
<dbReference type="Proteomes" id="UP000253426">
    <property type="component" value="Unassembled WGS sequence"/>
</dbReference>